<dbReference type="SUPFAM" id="SSF103473">
    <property type="entry name" value="MFS general substrate transporter"/>
    <property type="match status" value="1"/>
</dbReference>
<evidence type="ECO:0000256" key="1">
    <source>
        <dbReference type="ARBA" id="ARBA00004141"/>
    </source>
</evidence>
<gene>
    <name evidence="7" type="ORF">AMON00008_LOCUS17018</name>
</gene>
<evidence type="ECO:0008006" key="8">
    <source>
        <dbReference type="Google" id="ProtNLM"/>
    </source>
</evidence>
<dbReference type="InterPro" id="IPR036259">
    <property type="entry name" value="MFS_trans_sf"/>
</dbReference>
<dbReference type="EMBL" id="HBNR01025271">
    <property type="protein sequence ID" value="CAE4577398.1"/>
    <property type="molecule type" value="Transcribed_RNA"/>
</dbReference>
<evidence type="ECO:0000256" key="4">
    <source>
        <dbReference type="ARBA" id="ARBA00022989"/>
    </source>
</evidence>
<organism evidence="7">
    <name type="scientific">Alexandrium monilatum</name>
    <dbReference type="NCBI Taxonomy" id="311494"/>
    <lineage>
        <taxon>Eukaryota</taxon>
        <taxon>Sar</taxon>
        <taxon>Alveolata</taxon>
        <taxon>Dinophyceae</taxon>
        <taxon>Gonyaulacales</taxon>
        <taxon>Pyrocystaceae</taxon>
        <taxon>Alexandrium</taxon>
    </lineage>
</organism>
<keyword evidence="5 6" id="KW-0472">Membrane</keyword>
<evidence type="ECO:0000313" key="7">
    <source>
        <dbReference type="EMBL" id="CAE4577398.1"/>
    </source>
</evidence>
<feature type="transmembrane region" description="Helical" evidence="6">
    <location>
        <begin position="264"/>
        <end position="285"/>
    </location>
</feature>
<evidence type="ECO:0000256" key="6">
    <source>
        <dbReference type="SAM" id="Phobius"/>
    </source>
</evidence>
<accession>A0A7S4QBB0</accession>
<evidence type="ECO:0000256" key="2">
    <source>
        <dbReference type="ARBA" id="ARBA00022448"/>
    </source>
</evidence>
<dbReference type="InterPro" id="IPR011701">
    <property type="entry name" value="MFS"/>
</dbReference>
<reference evidence="7" key="1">
    <citation type="submission" date="2021-01" db="EMBL/GenBank/DDBJ databases">
        <authorList>
            <person name="Corre E."/>
            <person name="Pelletier E."/>
            <person name="Niang G."/>
            <person name="Scheremetjew M."/>
            <person name="Finn R."/>
            <person name="Kale V."/>
            <person name="Holt S."/>
            <person name="Cochrane G."/>
            <person name="Meng A."/>
            <person name="Brown T."/>
            <person name="Cohen L."/>
        </authorList>
    </citation>
    <scope>NUCLEOTIDE SEQUENCE</scope>
    <source>
        <strain evidence="7">CCMP3105</strain>
    </source>
</reference>
<feature type="transmembrane region" description="Helical" evidence="6">
    <location>
        <begin position="78"/>
        <end position="95"/>
    </location>
</feature>
<feature type="transmembrane region" description="Helical" evidence="6">
    <location>
        <begin position="164"/>
        <end position="186"/>
    </location>
</feature>
<dbReference type="Gene3D" id="1.20.1250.20">
    <property type="entry name" value="MFS general substrate transporter like domains"/>
    <property type="match status" value="1"/>
</dbReference>
<dbReference type="AlphaFoldDB" id="A0A7S4QBB0"/>
<dbReference type="PANTHER" id="PTHR23506:SF26">
    <property type="entry name" value="MFS-TYPE TRANSPORTER SLC18B1"/>
    <property type="match status" value="1"/>
</dbReference>
<feature type="transmembrane region" description="Helical" evidence="6">
    <location>
        <begin position="48"/>
        <end position="66"/>
    </location>
</feature>
<proteinExistence type="predicted"/>
<name>A0A7S4QBB0_9DINO</name>
<keyword evidence="2" id="KW-0813">Transport</keyword>
<keyword evidence="3 6" id="KW-0812">Transmembrane</keyword>
<dbReference type="PANTHER" id="PTHR23506">
    <property type="entry name" value="GH10249P"/>
    <property type="match status" value="1"/>
</dbReference>
<protein>
    <recommendedName>
        <fullName evidence="8">Major facilitator superfamily (MFS) profile domain-containing protein</fullName>
    </recommendedName>
</protein>
<dbReference type="GO" id="GO:0016020">
    <property type="term" value="C:membrane"/>
    <property type="evidence" value="ECO:0007669"/>
    <property type="project" value="UniProtKB-SubCell"/>
</dbReference>
<feature type="transmembrane region" description="Helical" evidence="6">
    <location>
        <begin position="338"/>
        <end position="357"/>
    </location>
</feature>
<sequence length="498" mass="50377">MASLAGRRWLLASCLASYLFSIMLIYQMSPFFQSYASACCGATPNTVGVIFAALPFSSFLGSLAMADCLGRLGAQSSLAAGLIALAGCTIGFGLSDSVGGFFLWRVCQGVASAAVYTSISTAMAQAFTGPGEFALANGMQEMAGNLGFSAGPVVGAMLYQWGGFLAPFAAGAAGHVFLVALSSYVWPPPAAKGKAAEGEAHLLDGQEIEPLEPKSIVTWREVASTDLLWLAGAAALAIGSWGCVEPTLAVHFEASLAISTGTQIGLLFGIPALFSVAASAATVPLMEHVGGVAVSVAGMLQLSMGCILLGLTDPTAGLAQPQSSGPPAPLGIPVGSPAMWAVSYAAMILVNTGYALVWTPILPLMMDLAKVELADGSRDAANAVSAIFNAAAAMGEAAGPIIGGAMSSVHGFAGTSLTPALASLLYAAALFSRAPHLGGFSRRPSADDSLDALEHAVAAPSQIHLRSSIAGPAHEMSRSISGGSANEVSPAHFAPIRL</sequence>
<feature type="transmembrane region" description="Helical" evidence="6">
    <location>
        <begin position="292"/>
        <end position="311"/>
    </location>
</feature>
<comment type="subcellular location">
    <subcellularLocation>
        <location evidence="1">Membrane</location>
        <topology evidence="1">Multi-pass membrane protein</topology>
    </subcellularLocation>
</comment>
<keyword evidence="4 6" id="KW-1133">Transmembrane helix</keyword>
<dbReference type="InterPro" id="IPR050930">
    <property type="entry name" value="MFS_Vesicular_Transporter"/>
</dbReference>
<dbReference type="Pfam" id="PF07690">
    <property type="entry name" value="MFS_1"/>
    <property type="match status" value="1"/>
</dbReference>
<dbReference type="GO" id="GO:0022857">
    <property type="term" value="F:transmembrane transporter activity"/>
    <property type="evidence" value="ECO:0007669"/>
    <property type="project" value="InterPro"/>
</dbReference>
<evidence type="ECO:0000256" key="3">
    <source>
        <dbReference type="ARBA" id="ARBA00022692"/>
    </source>
</evidence>
<evidence type="ECO:0000256" key="5">
    <source>
        <dbReference type="ARBA" id="ARBA00023136"/>
    </source>
</evidence>
<feature type="transmembrane region" description="Helical" evidence="6">
    <location>
        <begin position="227"/>
        <end position="244"/>
    </location>
</feature>